<keyword evidence="4" id="KW-0732">Signal</keyword>
<keyword evidence="2" id="KW-0325">Glycoprotein</keyword>
<evidence type="ECO:0000259" key="5">
    <source>
        <dbReference type="PROSITE" id="PS51485"/>
    </source>
</evidence>
<evidence type="ECO:0000256" key="3">
    <source>
        <dbReference type="SAM" id="MobiDB-lite"/>
    </source>
</evidence>
<name>A0A7I8L1W0_SPIIN</name>
<feature type="signal peptide" evidence="4">
    <location>
        <begin position="1"/>
        <end position="25"/>
    </location>
</feature>
<keyword evidence="1" id="KW-0479">Metal-binding</keyword>
<dbReference type="AlphaFoldDB" id="A0A7I8L1W0"/>
<evidence type="ECO:0000313" key="6">
    <source>
        <dbReference type="EMBL" id="CAA7404013.1"/>
    </source>
</evidence>
<dbReference type="Gene3D" id="2.60.40.420">
    <property type="entry name" value="Cupredoxins - blue copper proteins"/>
    <property type="match status" value="1"/>
</dbReference>
<feature type="domain" description="Phytocyanin" evidence="5">
    <location>
        <begin position="26"/>
        <end position="128"/>
    </location>
</feature>
<dbReference type="InterPro" id="IPR008972">
    <property type="entry name" value="Cupredoxin"/>
</dbReference>
<dbReference type="PANTHER" id="PTHR33021:SF339">
    <property type="entry name" value="OS07G0570600 PROTEIN"/>
    <property type="match status" value="1"/>
</dbReference>
<dbReference type="InterPro" id="IPR039391">
    <property type="entry name" value="Phytocyanin-like"/>
</dbReference>
<dbReference type="GO" id="GO:0009055">
    <property type="term" value="F:electron transfer activity"/>
    <property type="evidence" value="ECO:0007669"/>
    <property type="project" value="InterPro"/>
</dbReference>
<dbReference type="PROSITE" id="PS51485">
    <property type="entry name" value="PHYTOCYANIN"/>
    <property type="match status" value="1"/>
</dbReference>
<sequence>MASSSSSALPFFILVVVYAATGALAATFEVGDNQIWSIPSSPSYYTDWASRQTFAVGDSLVFNFNNGAHDVLEVTRANYDDCTTSNPIATYTTGPATVELTAAGTRYFICGVNGHCGAGQKMTLTVAAASTPSATPPSPTSSGAPTPPTTVASPPTSSTPGPSGSAPGVPGAAPSATVGTAAITATFVLTTIAAALML</sequence>
<evidence type="ECO:0000313" key="7">
    <source>
        <dbReference type="Proteomes" id="UP000663760"/>
    </source>
</evidence>
<evidence type="ECO:0000256" key="4">
    <source>
        <dbReference type="SAM" id="SignalP"/>
    </source>
</evidence>
<proteinExistence type="predicted"/>
<evidence type="ECO:0000256" key="1">
    <source>
        <dbReference type="ARBA" id="ARBA00022723"/>
    </source>
</evidence>
<dbReference type="EMBL" id="LR746273">
    <property type="protein sequence ID" value="CAA7404013.1"/>
    <property type="molecule type" value="Genomic_DNA"/>
</dbReference>
<dbReference type="OrthoDB" id="2015260at2759"/>
<dbReference type="GO" id="GO:0046872">
    <property type="term" value="F:metal ion binding"/>
    <property type="evidence" value="ECO:0007669"/>
    <property type="project" value="UniProtKB-KW"/>
</dbReference>
<organism evidence="6 7">
    <name type="scientific">Spirodela intermedia</name>
    <name type="common">Intermediate duckweed</name>
    <dbReference type="NCBI Taxonomy" id="51605"/>
    <lineage>
        <taxon>Eukaryota</taxon>
        <taxon>Viridiplantae</taxon>
        <taxon>Streptophyta</taxon>
        <taxon>Embryophyta</taxon>
        <taxon>Tracheophyta</taxon>
        <taxon>Spermatophyta</taxon>
        <taxon>Magnoliopsida</taxon>
        <taxon>Liliopsida</taxon>
        <taxon>Araceae</taxon>
        <taxon>Lemnoideae</taxon>
        <taxon>Spirodela</taxon>
    </lineage>
</organism>
<dbReference type="SUPFAM" id="SSF49503">
    <property type="entry name" value="Cupredoxins"/>
    <property type="match status" value="1"/>
</dbReference>
<dbReference type="FunFam" id="2.60.40.420:FF:000003">
    <property type="entry name" value="Blue copper"/>
    <property type="match status" value="1"/>
</dbReference>
<dbReference type="InterPro" id="IPR003245">
    <property type="entry name" value="Phytocyanin_dom"/>
</dbReference>
<dbReference type="Pfam" id="PF02298">
    <property type="entry name" value="Cu_bind_like"/>
    <property type="match status" value="1"/>
</dbReference>
<feature type="compositionally biased region" description="Low complexity" evidence="3">
    <location>
        <begin position="140"/>
        <end position="174"/>
    </location>
</feature>
<protein>
    <recommendedName>
        <fullName evidence="5">Phytocyanin domain-containing protein</fullName>
    </recommendedName>
</protein>
<evidence type="ECO:0000256" key="2">
    <source>
        <dbReference type="ARBA" id="ARBA00023180"/>
    </source>
</evidence>
<dbReference type="CDD" id="cd13920">
    <property type="entry name" value="Stellacyanin"/>
    <property type="match status" value="1"/>
</dbReference>
<gene>
    <name evidence="6" type="ORF">SI8410_10014691</name>
</gene>
<dbReference type="Proteomes" id="UP000663760">
    <property type="component" value="Chromosome 10"/>
</dbReference>
<feature type="chain" id="PRO_5029497927" description="Phytocyanin domain-containing protein" evidence="4">
    <location>
        <begin position="26"/>
        <end position="198"/>
    </location>
</feature>
<accession>A0A7I8L1W0</accession>
<keyword evidence="7" id="KW-1185">Reference proteome</keyword>
<feature type="region of interest" description="Disordered" evidence="3">
    <location>
        <begin position="129"/>
        <end position="174"/>
    </location>
</feature>
<dbReference type="PANTHER" id="PTHR33021">
    <property type="entry name" value="BLUE COPPER PROTEIN"/>
    <property type="match status" value="1"/>
</dbReference>
<reference evidence="6" key="1">
    <citation type="submission" date="2020-02" db="EMBL/GenBank/DDBJ databases">
        <authorList>
            <person name="Scholz U."/>
            <person name="Mascher M."/>
            <person name="Fiebig A."/>
        </authorList>
    </citation>
    <scope>NUCLEOTIDE SEQUENCE</scope>
</reference>